<reference evidence="1 2" key="2">
    <citation type="journal article" date="2022" name="Mol. Ecol. Resour.">
        <title>The genomes of chicory, endive, great burdock and yacon provide insights into Asteraceae paleo-polyploidization history and plant inulin production.</title>
        <authorList>
            <person name="Fan W."/>
            <person name="Wang S."/>
            <person name="Wang H."/>
            <person name="Wang A."/>
            <person name="Jiang F."/>
            <person name="Liu H."/>
            <person name="Zhao H."/>
            <person name="Xu D."/>
            <person name="Zhang Y."/>
        </authorList>
    </citation>
    <scope>NUCLEOTIDE SEQUENCE [LARGE SCALE GENOMIC DNA]</scope>
    <source>
        <strain evidence="2">cv. Yunnan</strain>
        <tissue evidence="1">Leaves</tissue>
    </source>
</reference>
<proteinExistence type="predicted"/>
<dbReference type="Proteomes" id="UP001056120">
    <property type="component" value="Linkage Group LG18"/>
</dbReference>
<keyword evidence="2" id="KW-1185">Reference proteome</keyword>
<gene>
    <name evidence="1" type="ORF">L1987_54263</name>
</gene>
<comment type="caution">
    <text evidence="1">The sequence shown here is derived from an EMBL/GenBank/DDBJ whole genome shotgun (WGS) entry which is preliminary data.</text>
</comment>
<protein>
    <submittedName>
        <fullName evidence="1">Uncharacterized protein</fullName>
    </submittedName>
</protein>
<evidence type="ECO:0000313" key="1">
    <source>
        <dbReference type="EMBL" id="KAI3754479.1"/>
    </source>
</evidence>
<accession>A0ACB9E671</accession>
<sequence>MGHRQFQAQFQTSGKQVLQEALSLSIEASVVPAFEISCKTMFDQVDATFHKGMIEHTIAAQSGTKETYWMVADDTMKCLQRLKLFIQGTVNSASYLSQTLSSELADTQRKLTDVAVDVANSKSANPLISQLSNEPLGVFHEKIKAPVDPTKELYRLAYEHKYEEAFTAALQRSNVLMFISFPGI</sequence>
<organism evidence="1 2">
    <name type="scientific">Smallanthus sonchifolius</name>
    <dbReference type="NCBI Taxonomy" id="185202"/>
    <lineage>
        <taxon>Eukaryota</taxon>
        <taxon>Viridiplantae</taxon>
        <taxon>Streptophyta</taxon>
        <taxon>Embryophyta</taxon>
        <taxon>Tracheophyta</taxon>
        <taxon>Spermatophyta</taxon>
        <taxon>Magnoliopsida</taxon>
        <taxon>eudicotyledons</taxon>
        <taxon>Gunneridae</taxon>
        <taxon>Pentapetalae</taxon>
        <taxon>asterids</taxon>
        <taxon>campanulids</taxon>
        <taxon>Asterales</taxon>
        <taxon>Asteraceae</taxon>
        <taxon>Asteroideae</taxon>
        <taxon>Heliantheae alliance</taxon>
        <taxon>Millerieae</taxon>
        <taxon>Smallanthus</taxon>
    </lineage>
</organism>
<evidence type="ECO:0000313" key="2">
    <source>
        <dbReference type="Proteomes" id="UP001056120"/>
    </source>
</evidence>
<name>A0ACB9E671_9ASTR</name>
<reference evidence="2" key="1">
    <citation type="journal article" date="2022" name="Mol. Ecol. Resour.">
        <title>The genomes of chicory, endive, great burdock and yacon provide insights into Asteraceae palaeo-polyploidization history and plant inulin production.</title>
        <authorList>
            <person name="Fan W."/>
            <person name="Wang S."/>
            <person name="Wang H."/>
            <person name="Wang A."/>
            <person name="Jiang F."/>
            <person name="Liu H."/>
            <person name="Zhao H."/>
            <person name="Xu D."/>
            <person name="Zhang Y."/>
        </authorList>
    </citation>
    <scope>NUCLEOTIDE SEQUENCE [LARGE SCALE GENOMIC DNA]</scope>
    <source>
        <strain evidence="2">cv. Yunnan</strain>
    </source>
</reference>
<dbReference type="EMBL" id="CM042035">
    <property type="protein sequence ID" value="KAI3754479.1"/>
    <property type="molecule type" value="Genomic_DNA"/>
</dbReference>